<feature type="transmembrane region" description="Helical" evidence="3">
    <location>
        <begin position="119"/>
        <end position="140"/>
    </location>
</feature>
<dbReference type="PANTHER" id="PTHR13281">
    <property type="entry name" value="TRANSMEMBRANE PROTEIN 70, MITOCHONDRIAL"/>
    <property type="match status" value="1"/>
</dbReference>
<keyword evidence="3" id="KW-1133">Transmembrane helix</keyword>
<dbReference type="InterPro" id="IPR002110">
    <property type="entry name" value="Ankyrin_rpt"/>
</dbReference>
<keyword evidence="3" id="KW-0812">Transmembrane</keyword>
<proteinExistence type="inferred from homology"/>
<dbReference type="STRING" id="205130.ENSMAMP00000016938"/>
<dbReference type="PANTHER" id="PTHR13281:SF0">
    <property type="entry name" value="TRANSMEMBRANE PROTEIN 70, MITOCHONDRIAL"/>
    <property type="match status" value="1"/>
</dbReference>
<dbReference type="AlphaFoldDB" id="A0A3Q3LRP7"/>
<dbReference type="Proteomes" id="UP000261640">
    <property type="component" value="Unplaced"/>
</dbReference>
<evidence type="ECO:0000256" key="2">
    <source>
        <dbReference type="PROSITE-ProRule" id="PRU00023"/>
    </source>
</evidence>
<feature type="repeat" description="ANK" evidence="2">
    <location>
        <begin position="183"/>
        <end position="215"/>
    </location>
</feature>
<keyword evidence="3" id="KW-0472">Membrane</keyword>
<dbReference type="InterPro" id="IPR036770">
    <property type="entry name" value="Ankyrin_rpt-contain_sf"/>
</dbReference>
<dbReference type="FunCoup" id="A0A3Q3LRP7">
    <property type="interactions" value="524"/>
</dbReference>
<evidence type="ECO:0000256" key="3">
    <source>
        <dbReference type="SAM" id="Phobius"/>
    </source>
</evidence>
<evidence type="ECO:0000313" key="4">
    <source>
        <dbReference type="Ensembl" id="ENSMAMP00000016938.1"/>
    </source>
</evidence>
<comment type="similarity">
    <text evidence="1">Belongs to the TMEM70 family.</text>
</comment>
<dbReference type="GO" id="GO:0033615">
    <property type="term" value="P:mitochondrial proton-transporting ATP synthase complex assembly"/>
    <property type="evidence" value="ECO:0007669"/>
    <property type="project" value="TreeGrafter"/>
</dbReference>
<keyword evidence="5" id="KW-1185">Reference proteome</keyword>
<protein>
    <submittedName>
        <fullName evidence="4">Transmembrane protein 70</fullName>
    </submittedName>
</protein>
<reference evidence="4" key="1">
    <citation type="submission" date="2025-08" db="UniProtKB">
        <authorList>
            <consortium name="Ensembl"/>
        </authorList>
    </citation>
    <scope>IDENTIFICATION</scope>
</reference>
<dbReference type="Pfam" id="PF00023">
    <property type="entry name" value="Ank"/>
    <property type="match status" value="1"/>
</dbReference>
<dbReference type="GO" id="GO:0031966">
    <property type="term" value="C:mitochondrial membrane"/>
    <property type="evidence" value="ECO:0007669"/>
    <property type="project" value="TreeGrafter"/>
</dbReference>
<organism evidence="4 5">
    <name type="scientific">Mastacembelus armatus</name>
    <name type="common">zig-zag eel</name>
    <dbReference type="NCBI Taxonomy" id="205130"/>
    <lineage>
        <taxon>Eukaryota</taxon>
        <taxon>Metazoa</taxon>
        <taxon>Chordata</taxon>
        <taxon>Craniata</taxon>
        <taxon>Vertebrata</taxon>
        <taxon>Euteleostomi</taxon>
        <taxon>Actinopterygii</taxon>
        <taxon>Neopterygii</taxon>
        <taxon>Teleostei</taxon>
        <taxon>Neoteleostei</taxon>
        <taxon>Acanthomorphata</taxon>
        <taxon>Anabantaria</taxon>
        <taxon>Synbranchiformes</taxon>
        <taxon>Mastacembelidae</taxon>
        <taxon>Mastacembelus</taxon>
    </lineage>
</organism>
<evidence type="ECO:0000256" key="1">
    <source>
        <dbReference type="ARBA" id="ARBA00005280"/>
    </source>
</evidence>
<dbReference type="Pfam" id="PF06979">
    <property type="entry name" value="TMEM70"/>
    <property type="match status" value="1"/>
</dbReference>
<dbReference type="SMART" id="SM00248">
    <property type="entry name" value="ANK"/>
    <property type="match status" value="1"/>
</dbReference>
<dbReference type="PROSITE" id="PS50297">
    <property type="entry name" value="ANK_REP_REGION"/>
    <property type="match status" value="1"/>
</dbReference>
<dbReference type="GeneTree" id="ENSGT00390000018710"/>
<dbReference type="InParanoid" id="A0A3Q3LRP7"/>
<dbReference type="PROSITE" id="PS50088">
    <property type="entry name" value="ANK_REPEAT"/>
    <property type="match status" value="1"/>
</dbReference>
<keyword evidence="2" id="KW-0040">ANK repeat</keyword>
<dbReference type="SUPFAM" id="SSF48403">
    <property type="entry name" value="Ankyrin repeat"/>
    <property type="match status" value="1"/>
</dbReference>
<dbReference type="Ensembl" id="ENSMAMT00000017397.2">
    <property type="protein sequence ID" value="ENSMAMP00000016938.1"/>
    <property type="gene ID" value="ENSMAMG00000011474.2"/>
</dbReference>
<sequence length="243" mass="26895">MFSVLILCRLRPCAGPRLFKYRHITAPLPVSCLRGDRGKELHDDRRSLLNTGHKTHCLSNRPLSTAPHSEDGKLIYSGSLGSAVRGVKMFSYSTSTASLILMPHILLNTGIGVQSFAMQVAFCGVIGFFTFLTPVLLHLITKGYVIRLYHNPDKDTYAAVTYSVFLTEKKNVFHQSQVKIPAVSCSPLHLAACWGHLETVRTLLELEADIKAKTFRGERPVDMARRYSKTDCVNCLIMAGVGG</sequence>
<accession>A0A3Q3LRP7</accession>
<dbReference type="InterPro" id="IPR045325">
    <property type="entry name" value="TMEM70/TMEM186/TMEM223"/>
</dbReference>
<evidence type="ECO:0000313" key="5">
    <source>
        <dbReference type="Proteomes" id="UP000261640"/>
    </source>
</evidence>
<name>A0A3Q3LRP7_9TELE</name>
<reference evidence="4" key="2">
    <citation type="submission" date="2025-09" db="UniProtKB">
        <authorList>
            <consortium name="Ensembl"/>
        </authorList>
    </citation>
    <scope>IDENTIFICATION</scope>
</reference>
<dbReference type="InterPro" id="IPR009724">
    <property type="entry name" value="TMEM70"/>
</dbReference>
<dbReference type="Gene3D" id="1.25.40.20">
    <property type="entry name" value="Ankyrin repeat-containing domain"/>
    <property type="match status" value="1"/>
</dbReference>